<reference evidence="2 3" key="1">
    <citation type="submission" date="2006-08" db="EMBL/GenBank/DDBJ databases">
        <title>Complete sequence of Maricaulis maris MCS10.</title>
        <authorList>
            <consortium name="US DOE Joint Genome Institute"/>
            <person name="Copeland A."/>
            <person name="Lucas S."/>
            <person name="Lapidus A."/>
            <person name="Barry K."/>
            <person name="Detter J.C."/>
            <person name="Glavina del Rio T."/>
            <person name="Hammon N."/>
            <person name="Israni S."/>
            <person name="Dalin E."/>
            <person name="Tice H."/>
            <person name="Pitluck S."/>
            <person name="Saunders E."/>
            <person name="Brettin T."/>
            <person name="Bruce D."/>
            <person name="Han C."/>
            <person name="Tapia R."/>
            <person name="Gilna P."/>
            <person name="Schmutz J."/>
            <person name="Larimer F."/>
            <person name="Land M."/>
            <person name="Hauser L."/>
            <person name="Kyrpides N."/>
            <person name="Mikhailova N."/>
            <person name="Viollier P."/>
            <person name="Stephens C."/>
            <person name="Richardson P."/>
        </authorList>
    </citation>
    <scope>NUCLEOTIDE SEQUENCE [LARGE SCALE GENOMIC DNA]</scope>
    <source>
        <strain evidence="2 3">MCS10</strain>
    </source>
</reference>
<dbReference type="RefSeq" id="WP_011644216.1">
    <property type="nucleotide sequence ID" value="NC_008347.1"/>
</dbReference>
<gene>
    <name evidence="2" type="ordered locus">Mmar10_2279</name>
</gene>
<evidence type="ECO:0008006" key="4">
    <source>
        <dbReference type="Google" id="ProtNLM"/>
    </source>
</evidence>
<keyword evidence="1" id="KW-1133">Transmembrane helix</keyword>
<dbReference type="KEGG" id="mmr:Mmar10_2279"/>
<dbReference type="HOGENOM" id="CLU_1842731_0_0_5"/>
<feature type="transmembrane region" description="Helical" evidence="1">
    <location>
        <begin position="62"/>
        <end position="80"/>
    </location>
</feature>
<accession>Q0AMC2</accession>
<dbReference type="Proteomes" id="UP000001964">
    <property type="component" value="Chromosome"/>
</dbReference>
<dbReference type="AlphaFoldDB" id="Q0AMC2"/>
<keyword evidence="1" id="KW-0812">Transmembrane</keyword>
<feature type="transmembrane region" description="Helical" evidence="1">
    <location>
        <begin position="87"/>
        <end position="104"/>
    </location>
</feature>
<feature type="transmembrane region" description="Helical" evidence="1">
    <location>
        <begin position="21"/>
        <end position="42"/>
    </location>
</feature>
<keyword evidence="1" id="KW-0472">Membrane</keyword>
<dbReference type="STRING" id="394221.Mmar10_2279"/>
<organism evidence="2 3">
    <name type="scientific">Maricaulis maris (strain MCS10)</name>
    <name type="common">Caulobacter maris</name>
    <dbReference type="NCBI Taxonomy" id="394221"/>
    <lineage>
        <taxon>Bacteria</taxon>
        <taxon>Pseudomonadati</taxon>
        <taxon>Pseudomonadota</taxon>
        <taxon>Alphaproteobacteria</taxon>
        <taxon>Maricaulales</taxon>
        <taxon>Maricaulaceae</taxon>
        <taxon>Maricaulis</taxon>
    </lineage>
</organism>
<name>Q0AMC2_MARMM</name>
<evidence type="ECO:0000256" key="1">
    <source>
        <dbReference type="SAM" id="Phobius"/>
    </source>
</evidence>
<keyword evidence="3" id="KW-1185">Reference proteome</keyword>
<protein>
    <recommendedName>
        <fullName evidence="4">DUF4345 domain-containing protein</fullName>
    </recommendedName>
</protein>
<dbReference type="EMBL" id="CP000449">
    <property type="protein sequence ID" value="ABI66571.1"/>
    <property type="molecule type" value="Genomic_DNA"/>
</dbReference>
<evidence type="ECO:0000313" key="2">
    <source>
        <dbReference type="EMBL" id="ABI66571.1"/>
    </source>
</evidence>
<sequence>MSDNSGPGLPIRWLSIGLAGLPLLYMMLWLMMIVGTFSGLWHPQIGNLDVGTAIRRSAPSEIMGFAAMSLAWLAGMTGVALQRRLGLHLMIAGSLIHIIVWLKITDGQYYSGQFGMIVILLEMLAITLTHFATRGRRLI</sequence>
<proteinExistence type="predicted"/>
<feature type="transmembrane region" description="Helical" evidence="1">
    <location>
        <begin position="110"/>
        <end position="132"/>
    </location>
</feature>
<evidence type="ECO:0000313" key="3">
    <source>
        <dbReference type="Proteomes" id="UP000001964"/>
    </source>
</evidence>
<dbReference type="OrthoDB" id="9941471at2"/>